<proteinExistence type="inferred from homology"/>
<gene>
    <name evidence="5" type="ORF">A2W41_00560</name>
</gene>
<evidence type="ECO:0000256" key="4">
    <source>
        <dbReference type="HAMAP-Rule" id="MF_00434"/>
    </source>
</evidence>
<sequence length="112" mass="12459">MDLAGKEVAPCDIGVSPLPKEEIAKYVSEVGGWSLKDDGRKIEKKFTCKDFKAAMVFINTVADVAEQAGHHPDIHVFYNKITIELWTHAIGGLSRNDFIVAARIDQLPYMRA</sequence>
<comment type="caution">
    <text evidence="5">The sequence shown here is derived from an EMBL/GenBank/DDBJ whole genome shotgun (WGS) entry which is preliminary data.</text>
</comment>
<dbReference type="Pfam" id="PF01329">
    <property type="entry name" value="Pterin_4a"/>
    <property type="match status" value="1"/>
</dbReference>
<evidence type="ECO:0000313" key="5">
    <source>
        <dbReference type="EMBL" id="OGZ42798.1"/>
    </source>
</evidence>
<name>A0A1G2FYV9_9BACT</name>
<comment type="similarity">
    <text evidence="2 4">Belongs to the pterin-4-alpha-carbinolamine dehydratase family.</text>
</comment>
<organism evidence="5 6">
    <name type="scientific">Candidatus Ryanbacteria bacterium RIFCSPHIGHO2_01_45_13</name>
    <dbReference type="NCBI Taxonomy" id="1802112"/>
    <lineage>
        <taxon>Bacteria</taxon>
        <taxon>Candidatus Ryaniibacteriota</taxon>
    </lineage>
</organism>
<dbReference type="GO" id="GO:0008124">
    <property type="term" value="F:4-alpha-hydroxytetrahydrobiopterin dehydratase activity"/>
    <property type="evidence" value="ECO:0007669"/>
    <property type="project" value="UniProtKB-UniRule"/>
</dbReference>
<dbReference type="SUPFAM" id="SSF55248">
    <property type="entry name" value="PCD-like"/>
    <property type="match status" value="1"/>
</dbReference>
<protein>
    <recommendedName>
        <fullName evidence="4">Putative pterin-4-alpha-carbinolamine dehydratase</fullName>
        <shortName evidence="4">PHS</shortName>
        <ecNumber evidence="4">4.2.1.96</ecNumber>
    </recommendedName>
    <alternativeName>
        <fullName evidence="4">4-alpha-hydroxy-tetrahydropterin dehydratase</fullName>
    </alternativeName>
    <alternativeName>
        <fullName evidence="4">Pterin carbinolamine dehydratase</fullName>
        <shortName evidence="4">PCD</shortName>
    </alternativeName>
</protein>
<dbReference type="HAMAP" id="MF_00434">
    <property type="entry name" value="Pterin_4_alpha"/>
    <property type="match status" value="1"/>
</dbReference>
<accession>A0A1G2FYV9</accession>
<dbReference type="PANTHER" id="PTHR12599:SF0">
    <property type="entry name" value="PTERIN-4-ALPHA-CARBINOLAMINE DEHYDRATASE"/>
    <property type="match status" value="1"/>
</dbReference>
<dbReference type="EC" id="4.2.1.96" evidence="4"/>
<dbReference type="CDD" id="cd00913">
    <property type="entry name" value="PCD_DCoH_subfamily_a"/>
    <property type="match status" value="1"/>
</dbReference>
<evidence type="ECO:0000313" key="6">
    <source>
        <dbReference type="Proteomes" id="UP000176700"/>
    </source>
</evidence>
<dbReference type="NCBIfam" id="NF002017">
    <property type="entry name" value="PRK00823.1-2"/>
    <property type="match status" value="1"/>
</dbReference>
<dbReference type="GO" id="GO:0006729">
    <property type="term" value="P:tetrahydrobiopterin biosynthetic process"/>
    <property type="evidence" value="ECO:0007669"/>
    <property type="project" value="InterPro"/>
</dbReference>
<dbReference type="InterPro" id="IPR036428">
    <property type="entry name" value="PCD_sf"/>
</dbReference>
<dbReference type="PANTHER" id="PTHR12599">
    <property type="entry name" value="PTERIN-4-ALPHA-CARBINOLAMINE DEHYDRATASE"/>
    <property type="match status" value="1"/>
</dbReference>
<comment type="catalytic activity">
    <reaction evidence="1 4">
        <text>(4aS,6R)-4a-hydroxy-L-erythro-5,6,7,8-tetrahydrobiopterin = (6R)-L-erythro-6,7-dihydrobiopterin + H2O</text>
        <dbReference type="Rhea" id="RHEA:11920"/>
        <dbReference type="ChEBI" id="CHEBI:15377"/>
        <dbReference type="ChEBI" id="CHEBI:15642"/>
        <dbReference type="ChEBI" id="CHEBI:43120"/>
        <dbReference type="EC" id="4.2.1.96"/>
    </reaction>
</comment>
<reference evidence="5 6" key="1">
    <citation type="journal article" date="2016" name="Nat. Commun.">
        <title>Thousands of microbial genomes shed light on interconnected biogeochemical processes in an aquifer system.</title>
        <authorList>
            <person name="Anantharaman K."/>
            <person name="Brown C.T."/>
            <person name="Hug L.A."/>
            <person name="Sharon I."/>
            <person name="Castelle C.J."/>
            <person name="Probst A.J."/>
            <person name="Thomas B.C."/>
            <person name="Singh A."/>
            <person name="Wilkins M.J."/>
            <person name="Karaoz U."/>
            <person name="Brodie E.L."/>
            <person name="Williams K.H."/>
            <person name="Hubbard S.S."/>
            <person name="Banfield J.F."/>
        </authorList>
    </citation>
    <scope>NUCLEOTIDE SEQUENCE [LARGE SCALE GENOMIC DNA]</scope>
</reference>
<keyword evidence="3 4" id="KW-0456">Lyase</keyword>
<evidence type="ECO:0000256" key="1">
    <source>
        <dbReference type="ARBA" id="ARBA00001554"/>
    </source>
</evidence>
<dbReference type="AlphaFoldDB" id="A0A1G2FYV9"/>
<evidence type="ECO:0000256" key="2">
    <source>
        <dbReference type="ARBA" id="ARBA00006472"/>
    </source>
</evidence>
<evidence type="ECO:0000256" key="3">
    <source>
        <dbReference type="ARBA" id="ARBA00023239"/>
    </source>
</evidence>
<dbReference type="EMBL" id="MHNI01000013">
    <property type="protein sequence ID" value="OGZ42798.1"/>
    <property type="molecule type" value="Genomic_DNA"/>
</dbReference>
<dbReference type="Proteomes" id="UP000176700">
    <property type="component" value="Unassembled WGS sequence"/>
</dbReference>
<dbReference type="Gene3D" id="3.30.1360.20">
    <property type="entry name" value="Transcriptional coactivator/pterin dehydratase"/>
    <property type="match status" value="1"/>
</dbReference>
<dbReference type="InterPro" id="IPR001533">
    <property type="entry name" value="Pterin_deHydtase"/>
</dbReference>